<feature type="non-terminal residue" evidence="1">
    <location>
        <position position="1"/>
    </location>
</feature>
<name>A0AA38KFF9_TAXCH</name>
<dbReference type="Proteomes" id="UP000824469">
    <property type="component" value="Unassembled WGS sequence"/>
</dbReference>
<keyword evidence="2" id="KW-1185">Reference proteome</keyword>
<protein>
    <submittedName>
        <fullName evidence="1">Uncharacterized protein</fullName>
    </submittedName>
</protein>
<reference evidence="1 2" key="1">
    <citation type="journal article" date="2021" name="Nat. Plants">
        <title>The Taxus genome provides insights into paclitaxel biosynthesis.</title>
        <authorList>
            <person name="Xiong X."/>
            <person name="Gou J."/>
            <person name="Liao Q."/>
            <person name="Li Y."/>
            <person name="Zhou Q."/>
            <person name="Bi G."/>
            <person name="Li C."/>
            <person name="Du R."/>
            <person name="Wang X."/>
            <person name="Sun T."/>
            <person name="Guo L."/>
            <person name="Liang H."/>
            <person name="Lu P."/>
            <person name="Wu Y."/>
            <person name="Zhang Z."/>
            <person name="Ro D.K."/>
            <person name="Shang Y."/>
            <person name="Huang S."/>
            <person name="Yan J."/>
        </authorList>
    </citation>
    <scope>NUCLEOTIDE SEQUENCE [LARGE SCALE GENOMIC DNA]</scope>
    <source>
        <strain evidence="1">Ta-2019</strain>
    </source>
</reference>
<dbReference type="InterPro" id="IPR015915">
    <property type="entry name" value="Kelch-typ_b-propeller"/>
</dbReference>
<evidence type="ECO:0000313" key="1">
    <source>
        <dbReference type="EMBL" id="KAH9306078.1"/>
    </source>
</evidence>
<gene>
    <name evidence="1" type="ORF">KI387_010482</name>
</gene>
<proteinExistence type="predicted"/>
<dbReference type="EMBL" id="JAHRHJ020000008">
    <property type="protein sequence ID" value="KAH9306078.1"/>
    <property type="molecule type" value="Genomic_DNA"/>
</dbReference>
<sequence>FAYTISSLENGTTRADMPTCNYRFDCQASPDEGLVYVAGGHMKPCRYDKPYTAVYNVEENRWTKLLDGETGTEHLYRISGDGCVFVGGKMYELSAFEQKADICDSEKGRFAGFCPCVAACGRLYLFDPEGVGVYPCLEYSKEEYPAKHPVGLATLCRDSIFVIQSYYDRDSDKSGFYLFGPLSGYPTWTTVKRPELLNGSFYHIWWITGINF</sequence>
<dbReference type="SUPFAM" id="SSF117281">
    <property type="entry name" value="Kelch motif"/>
    <property type="match status" value="1"/>
</dbReference>
<organism evidence="1 2">
    <name type="scientific">Taxus chinensis</name>
    <name type="common">Chinese yew</name>
    <name type="synonym">Taxus wallichiana var. chinensis</name>
    <dbReference type="NCBI Taxonomy" id="29808"/>
    <lineage>
        <taxon>Eukaryota</taxon>
        <taxon>Viridiplantae</taxon>
        <taxon>Streptophyta</taxon>
        <taxon>Embryophyta</taxon>
        <taxon>Tracheophyta</taxon>
        <taxon>Spermatophyta</taxon>
        <taxon>Pinopsida</taxon>
        <taxon>Pinidae</taxon>
        <taxon>Conifers II</taxon>
        <taxon>Cupressales</taxon>
        <taxon>Taxaceae</taxon>
        <taxon>Taxus</taxon>
    </lineage>
</organism>
<evidence type="ECO:0000313" key="2">
    <source>
        <dbReference type="Proteomes" id="UP000824469"/>
    </source>
</evidence>
<dbReference type="AlphaFoldDB" id="A0AA38KFF9"/>
<accession>A0AA38KFF9</accession>
<dbReference type="Gene3D" id="2.120.10.80">
    <property type="entry name" value="Kelch-type beta propeller"/>
    <property type="match status" value="1"/>
</dbReference>
<comment type="caution">
    <text evidence="1">The sequence shown here is derived from an EMBL/GenBank/DDBJ whole genome shotgun (WGS) entry which is preliminary data.</text>
</comment>